<protein>
    <submittedName>
        <fullName evidence="1">Uncharacterized protein</fullName>
    </submittedName>
</protein>
<name>A0A6G1K9X1_9PLEO</name>
<evidence type="ECO:0000313" key="1">
    <source>
        <dbReference type="EMBL" id="KAF2709423.1"/>
    </source>
</evidence>
<dbReference type="EMBL" id="MU005770">
    <property type="protein sequence ID" value="KAF2709423.1"/>
    <property type="molecule type" value="Genomic_DNA"/>
</dbReference>
<accession>A0A6G1K9X1</accession>
<organism evidence="1 2">
    <name type="scientific">Pleomassaria siparia CBS 279.74</name>
    <dbReference type="NCBI Taxonomy" id="1314801"/>
    <lineage>
        <taxon>Eukaryota</taxon>
        <taxon>Fungi</taxon>
        <taxon>Dikarya</taxon>
        <taxon>Ascomycota</taxon>
        <taxon>Pezizomycotina</taxon>
        <taxon>Dothideomycetes</taxon>
        <taxon>Pleosporomycetidae</taxon>
        <taxon>Pleosporales</taxon>
        <taxon>Pleomassariaceae</taxon>
        <taxon>Pleomassaria</taxon>
    </lineage>
</organism>
<proteinExistence type="predicted"/>
<keyword evidence="2" id="KW-1185">Reference proteome</keyword>
<dbReference type="OrthoDB" id="3795413at2759"/>
<gene>
    <name evidence="1" type="ORF">K504DRAFT_533796</name>
</gene>
<sequence>MPLSAVTPVTRTKQEIFRERLNQSVRTRNCLIIEQKDARQKDAKQRSCELLQHLNDFSFQGNDQKRPRRSALPDHRAQLLNRSREITVELREWEKTFKSQLVAYGQAMCLPFAEEMQARLPIEIRDMIYQYMLDGVSKDYLRSLNVRLTHDRQPKKMWYYESPVFPWIYPGTRTPRHWEDSDYVGLKFAKEMITTYYRVCTFIIREPSFHLLDTFLQQEPCGYGILISDIISHLEMIIAFKRYIGWDENRNYKVKFDETKEQTAKQKETLSKQLQALLRIEGRCTIDFKIEIWHGDGKAGILQFGEMVDMLLPIISVLKNRGSTININFMSSTLAGFGAALNFGKWVIQDTASDPIVPFLRNVMDKFGLPGVENVNAEDVRAFEANFIPPNPDDQSKHYAYSM</sequence>
<dbReference type="AlphaFoldDB" id="A0A6G1K9X1"/>
<evidence type="ECO:0000313" key="2">
    <source>
        <dbReference type="Proteomes" id="UP000799428"/>
    </source>
</evidence>
<reference evidence="1" key="1">
    <citation type="journal article" date="2020" name="Stud. Mycol.">
        <title>101 Dothideomycetes genomes: a test case for predicting lifestyles and emergence of pathogens.</title>
        <authorList>
            <person name="Haridas S."/>
            <person name="Albert R."/>
            <person name="Binder M."/>
            <person name="Bloem J."/>
            <person name="Labutti K."/>
            <person name="Salamov A."/>
            <person name="Andreopoulos B."/>
            <person name="Baker S."/>
            <person name="Barry K."/>
            <person name="Bills G."/>
            <person name="Bluhm B."/>
            <person name="Cannon C."/>
            <person name="Castanera R."/>
            <person name="Culley D."/>
            <person name="Daum C."/>
            <person name="Ezra D."/>
            <person name="Gonzalez J."/>
            <person name="Henrissat B."/>
            <person name="Kuo A."/>
            <person name="Liang C."/>
            <person name="Lipzen A."/>
            <person name="Lutzoni F."/>
            <person name="Magnuson J."/>
            <person name="Mondo S."/>
            <person name="Nolan M."/>
            <person name="Ohm R."/>
            <person name="Pangilinan J."/>
            <person name="Park H.-J."/>
            <person name="Ramirez L."/>
            <person name="Alfaro M."/>
            <person name="Sun H."/>
            <person name="Tritt A."/>
            <person name="Yoshinaga Y."/>
            <person name="Zwiers L.-H."/>
            <person name="Turgeon B."/>
            <person name="Goodwin S."/>
            <person name="Spatafora J."/>
            <person name="Crous P."/>
            <person name="Grigoriev I."/>
        </authorList>
    </citation>
    <scope>NUCLEOTIDE SEQUENCE</scope>
    <source>
        <strain evidence="1">CBS 279.74</strain>
    </source>
</reference>
<dbReference type="Proteomes" id="UP000799428">
    <property type="component" value="Unassembled WGS sequence"/>
</dbReference>